<comment type="caution">
    <text evidence="1">The sequence shown here is derived from an EMBL/GenBank/DDBJ whole genome shotgun (WGS) entry which is preliminary data.</text>
</comment>
<reference evidence="1 2" key="1">
    <citation type="journal article" date="2016" name="Nat. Commun.">
        <title>Thousands of microbial genomes shed light on interconnected biogeochemical processes in an aquifer system.</title>
        <authorList>
            <person name="Anantharaman K."/>
            <person name="Brown C.T."/>
            <person name="Hug L.A."/>
            <person name="Sharon I."/>
            <person name="Castelle C.J."/>
            <person name="Probst A.J."/>
            <person name="Thomas B.C."/>
            <person name="Singh A."/>
            <person name="Wilkins M.J."/>
            <person name="Karaoz U."/>
            <person name="Brodie E.L."/>
            <person name="Williams K.H."/>
            <person name="Hubbard S.S."/>
            <person name="Banfield J.F."/>
        </authorList>
    </citation>
    <scope>NUCLEOTIDE SEQUENCE [LARGE SCALE GENOMIC DNA]</scope>
</reference>
<name>A0A1F8GIL5_9BACT</name>
<sequence>MRFIFPKNDSKYHWTQHCIRKMLFYGLTADRVKRIIRSPKRVESGVAENTIAVMVSGSNKKKPSEVWTMYQQKGVRKVIISAWRYPGVSPVGKQIPIPADILEELKKDGVVVQYN</sequence>
<dbReference type="Proteomes" id="UP000178911">
    <property type="component" value="Unassembled WGS sequence"/>
</dbReference>
<accession>A0A1F8GIL5</accession>
<organism evidence="1 2">
    <name type="scientific">Candidatus Yanofskybacteria bacterium RIFCSPLOWO2_01_FULL_43_22</name>
    <dbReference type="NCBI Taxonomy" id="1802695"/>
    <lineage>
        <taxon>Bacteria</taxon>
        <taxon>Candidatus Yanofskyibacteriota</taxon>
    </lineage>
</organism>
<gene>
    <name evidence="1" type="ORF">A3A13_03775</name>
</gene>
<evidence type="ECO:0000313" key="1">
    <source>
        <dbReference type="EMBL" id="OGN24269.1"/>
    </source>
</evidence>
<dbReference type="STRING" id="1802695.A3A13_03775"/>
<protein>
    <submittedName>
        <fullName evidence="1">Uncharacterized protein</fullName>
    </submittedName>
</protein>
<evidence type="ECO:0000313" key="2">
    <source>
        <dbReference type="Proteomes" id="UP000178911"/>
    </source>
</evidence>
<dbReference type="EMBL" id="MGKJ01000013">
    <property type="protein sequence ID" value="OGN24269.1"/>
    <property type="molecule type" value="Genomic_DNA"/>
</dbReference>
<proteinExistence type="predicted"/>
<dbReference type="AlphaFoldDB" id="A0A1F8GIL5"/>